<dbReference type="InterPro" id="IPR006269">
    <property type="entry name" value="KDO8P_synthase"/>
</dbReference>
<dbReference type="GO" id="GO:0005737">
    <property type="term" value="C:cytoplasm"/>
    <property type="evidence" value="ECO:0007669"/>
    <property type="project" value="InterPro"/>
</dbReference>
<dbReference type="SUPFAM" id="SSF51569">
    <property type="entry name" value="Aldolase"/>
    <property type="match status" value="1"/>
</dbReference>
<organism evidence="1 2">
    <name type="scientific">Spirobacillus cienkowskii</name>
    <dbReference type="NCBI Taxonomy" id="495820"/>
    <lineage>
        <taxon>Bacteria</taxon>
        <taxon>Pseudomonadati</taxon>
        <taxon>Bdellovibrionota</taxon>
        <taxon>Oligoflexia</taxon>
        <taxon>Silvanigrellales</taxon>
        <taxon>Spirobacillus</taxon>
    </lineage>
</organism>
<dbReference type="Proteomes" id="UP000253934">
    <property type="component" value="Unassembled WGS sequence"/>
</dbReference>
<sequence>MFDLFNDKNYILEIQNPLERSNTDFPESVYPIYNLAEWRLLSENSATTHDLLKCKENELIRLKKQSKNYFGTIVASVAEAKLAANYADILYIPGEICRQSDVLIACAQTSCALVIERGVFLAPPDIQRIIEKTHSRVAIVDCGSTNGYGDAILDPRSLFTLKKLAVPFGVHLSDLLAPEGTTYSHRPQWLSNYEFIDSFVQTAKAFDSFFYVIKNYGKGAISRNSIIEKL</sequence>
<evidence type="ECO:0008006" key="3">
    <source>
        <dbReference type="Google" id="ProtNLM"/>
    </source>
</evidence>
<protein>
    <recommendedName>
        <fullName evidence="3">Orn/DAP/Arg decarboxylase 2 N-terminal domain-containing protein</fullName>
    </recommendedName>
</protein>
<dbReference type="AlphaFoldDB" id="A0A369KVN3"/>
<comment type="caution">
    <text evidence="1">The sequence shown here is derived from an EMBL/GenBank/DDBJ whole genome shotgun (WGS) entry which is preliminary data.</text>
</comment>
<evidence type="ECO:0000313" key="1">
    <source>
        <dbReference type="EMBL" id="RDB36765.1"/>
    </source>
</evidence>
<dbReference type="EMBL" id="QOVW01000028">
    <property type="protein sequence ID" value="RDB36765.1"/>
    <property type="molecule type" value="Genomic_DNA"/>
</dbReference>
<dbReference type="InterPro" id="IPR013785">
    <property type="entry name" value="Aldolase_TIM"/>
</dbReference>
<proteinExistence type="predicted"/>
<name>A0A369KVN3_9BACT</name>
<dbReference type="Gene3D" id="3.20.20.70">
    <property type="entry name" value="Aldolase class I"/>
    <property type="match status" value="1"/>
</dbReference>
<dbReference type="GO" id="GO:0008676">
    <property type="term" value="F:3-deoxy-8-phosphooctulonate synthase activity"/>
    <property type="evidence" value="ECO:0007669"/>
    <property type="project" value="InterPro"/>
</dbReference>
<dbReference type="PANTHER" id="PTHR21057">
    <property type="entry name" value="PHOSPHO-2-DEHYDRO-3-DEOXYHEPTONATE ALDOLASE"/>
    <property type="match status" value="1"/>
</dbReference>
<accession>A0A369KVN3</accession>
<evidence type="ECO:0000313" key="2">
    <source>
        <dbReference type="Proteomes" id="UP000253934"/>
    </source>
</evidence>
<reference evidence="1" key="1">
    <citation type="submission" date="2018-04" db="EMBL/GenBank/DDBJ databases">
        <title>Draft genome sequence of the Candidatus Spirobacillus cienkowskii, a pathogen of freshwater Daphnia species, reconstructed from hemolymph metagenomic reads.</title>
        <authorList>
            <person name="Bresciani L."/>
            <person name="Lemos L.N."/>
            <person name="Wale N."/>
            <person name="Lin J.Y."/>
            <person name="Fernandes G.R."/>
            <person name="Duffy M.A."/>
            <person name="Rodrigues J.M."/>
        </authorList>
    </citation>
    <scope>NUCLEOTIDE SEQUENCE [LARGE SCALE GENOMIC DNA]</scope>
    <source>
        <strain evidence="1">Binning01</strain>
    </source>
</reference>
<keyword evidence="2" id="KW-1185">Reference proteome</keyword>
<gene>
    <name evidence="1" type="ORF">DCC88_03375</name>
</gene>